<organism evidence="3 4">
    <name type="scientific">Hypocrea atroviridis (strain ATCC 20476 / IMI 206040)</name>
    <name type="common">Trichoderma atroviride</name>
    <dbReference type="NCBI Taxonomy" id="452589"/>
    <lineage>
        <taxon>Eukaryota</taxon>
        <taxon>Fungi</taxon>
        <taxon>Dikarya</taxon>
        <taxon>Ascomycota</taxon>
        <taxon>Pezizomycotina</taxon>
        <taxon>Sordariomycetes</taxon>
        <taxon>Hypocreomycetidae</taxon>
        <taxon>Hypocreales</taxon>
        <taxon>Hypocreaceae</taxon>
        <taxon>Trichoderma</taxon>
    </lineage>
</organism>
<feature type="compositionally biased region" description="Polar residues" evidence="2">
    <location>
        <begin position="163"/>
        <end position="183"/>
    </location>
</feature>
<dbReference type="GeneID" id="25779507"/>
<feature type="compositionally biased region" description="Low complexity" evidence="2">
    <location>
        <begin position="357"/>
        <end position="369"/>
    </location>
</feature>
<evidence type="ECO:0000256" key="2">
    <source>
        <dbReference type="SAM" id="MobiDB-lite"/>
    </source>
</evidence>
<sequence>MECYIDNKDGLKDALEMLNERAGEASRASDIARVCNDNNVAGLERSRVTGLPPRSRESDKVSLITKIDKLKREYGVKAAVEPEDSWEPWMQNEVEAEAPELELFSPFSQQELKGPARGQSQTWQKEHLRSSDPLQREIEELLEEPSSVPRRSNRPRQYPSRPASFNSVLEQRNLQKPQPSQPRSRAALSRSVTSGSQRPESPSLQSQVQQWKQSRLSPSQSGSQPSGSQRPESPSFQSQVQQWQQSRSPRSQSGSQPSGSQPSGSQPSGRQPSRRQPSRRQPSGRQPLGPQPLGLQLAQLPPPGSQRSLSQQSQYQRSQSQISQSQRCQPQQSRLQPSQPQPQGLQQEPMQYKPAPQLRQRQQQRQQQRTHSWPRNQELQGFAAHSLSYVPEAPREESAPSIHRPVETATYELNELPESSSKDKGKGKDKLSLAEEGRAGFGQDAANDAEEEKKKGPKPFCSIRGHCVIGPFPGWKNWFTRRGDDP</sequence>
<gene>
    <name evidence="3" type="ORF">TRIATDRAFT_281459</name>
</gene>
<keyword evidence="1" id="KW-0175">Coiled coil</keyword>
<keyword evidence="4" id="KW-1185">Reference proteome</keyword>
<comment type="caution">
    <text evidence="3">The sequence shown here is derived from an EMBL/GenBank/DDBJ whole genome shotgun (WGS) entry which is preliminary data.</text>
</comment>
<protein>
    <submittedName>
        <fullName evidence="3">Uncharacterized protein</fullName>
    </submittedName>
</protein>
<feature type="compositionally biased region" description="Polar residues" evidence="2">
    <location>
        <begin position="370"/>
        <end position="379"/>
    </location>
</feature>
<reference evidence="3 4" key="1">
    <citation type="journal article" date="2011" name="Genome Biol.">
        <title>Comparative genome sequence analysis underscores mycoparasitism as the ancestral life style of Trichoderma.</title>
        <authorList>
            <person name="Kubicek C.P."/>
            <person name="Herrera-Estrella A."/>
            <person name="Seidl-Seiboth V."/>
            <person name="Martinez D.A."/>
            <person name="Druzhinina I.S."/>
            <person name="Thon M."/>
            <person name="Zeilinger S."/>
            <person name="Casas-Flores S."/>
            <person name="Horwitz B.A."/>
            <person name="Mukherjee P.K."/>
            <person name="Mukherjee M."/>
            <person name="Kredics L."/>
            <person name="Alcaraz L.D."/>
            <person name="Aerts A."/>
            <person name="Antal Z."/>
            <person name="Atanasova L."/>
            <person name="Cervantes-Badillo M.G."/>
            <person name="Challacombe J."/>
            <person name="Chertkov O."/>
            <person name="McCluskey K."/>
            <person name="Coulpier F."/>
            <person name="Deshpande N."/>
            <person name="von Doehren H."/>
            <person name="Ebbole D.J."/>
            <person name="Esquivel-Naranjo E.U."/>
            <person name="Fekete E."/>
            <person name="Flipphi M."/>
            <person name="Glaser F."/>
            <person name="Gomez-Rodriguez E.Y."/>
            <person name="Gruber S."/>
            <person name="Han C."/>
            <person name="Henrissat B."/>
            <person name="Hermosa R."/>
            <person name="Hernandez-Onate M."/>
            <person name="Karaffa L."/>
            <person name="Kosti I."/>
            <person name="Le Crom S."/>
            <person name="Lindquist E."/>
            <person name="Lucas S."/>
            <person name="Luebeck M."/>
            <person name="Luebeck P.S."/>
            <person name="Margeot A."/>
            <person name="Metz B."/>
            <person name="Misra M."/>
            <person name="Nevalainen H."/>
            <person name="Omann M."/>
            <person name="Packer N."/>
            <person name="Perrone G."/>
            <person name="Uresti-Rivera E.E."/>
            <person name="Salamov A."/>
            <person name="Schmoll M."/>
            <person name="Seiboth B."/>
            <person name="Shapiro H."/>
            <person name="Sukno S."/>
            <person name="Tamayo-Ramos J.A."/>
            <person name="Tisch D."/>
            <person name="Wiest A."/>
            <person name="Wilkinson H.H."/>
            <person name="Zhang M."/>
            <person name="Coutinho P.M."/>
            <person name="Kenerley C.M."/>
            <person name="Monte E."/>
            <person name="Baker S.E."/>
            <person name="Grigoriev I.V."/>
        </authorList>
    </citation>
    <scope>NUCLEOTIDE SEQUENCE [LARGE SCALE GENOMIC DNA]</scope>
    <source>
        <strain evidence="4">ATCC 20476 / IMI 206040</strain>
    </source>
</reference>
<feature type="compositionally biased region" description="Basic and acidic residues" evidence="2">
    <location>
        <begin position="124"/>
        <end position="139"/>
    </location>
</feature>
<accession>G9NL76</accession>
<evidence type="ECO:0000313" key="4">
    <source>
        <dbReference type="Proteomes" id="UP000005426"/>
    </source>
</evidence>
<dbReference type="EMBL" id="ABDG02000018">
    <property type="protein sequence ID" value="EHK48642.1"/>
    <property type="molecule type" value="Genomic_DNA"/>
</dbReference>
<feature type="compositionally biased region" description="Low complexity" evidence="2">
    <location>
        <begin position="279"/>
        <end position="347"/>
    </location>
</feature>
<feature type="compositionally biased region" description="Polar residues" evidence="2">
    <location>
        <begin position="190"/>
        <end position="212"/>
    </location>
</feature>
<feature type="coiled-coil region" evidence="1">
    <location>
        <begin position="1"/>
        <end position="28"/>
    </location>
</feature>
<proteinExistence type="predicted"/>
<dbReference type="KEGG" id="tatv:25779507"/>
<feature type="region of interest" description="Disordered" evidence="2">
    <location>
        <begin position="79"/>
        <end position="470"/>
    </location>
</feature>
<name>G9NL76_HYPAI</name>
<dbReference type="Proteomes" id="UP000005426">
    <property type="component" value="Unassembled WGS sequence"/>
</dbReference>
<dbReference type="HOGENOM" id="CLU_561464_0_0_1"/>
<evidence type="ECO:0000313" key="3">
    <source>
        <dbReference type="EMBL" id="EHK48642.1"/>
    </source>
</evidence>
<dbReference type="OrthoDB" id="10495090at2759"/>
<evidence type="ECO:0000256" key="1">
    <source>
        <dbReference type="SAM" id="Coils"/>
    </source>
</evidence>
<feature type="compositionally biased region" description="Low complexity" evidence="2">
    <location>
        <begin position="213"/>
        <end position="271"/>
    </location>
</feature>
<feature type="compositionally biased region" description="Basic and acidic residues" evidence="2">
    <location>
        <begin position="420"/>
        <end position="438"/>
    </location>
</feature>
<dbReference type="AlphaFoldDB" id="G9NL76"/>